<reference evidence="2 3" key="1">
    <citation type="submission" date="2010-09" db="EMBL/GenBank/DDBJ databases">
        <authorList>
            <person name="Weinstock G."/>
            <person name="Sodergren E."/>
            <person name="Clifton S."/>
            <person name="Fulton L."/>
            <person name="Fulton B."/>
            <person name="Courtney L."/>
            <person name="Fronick C."/>
            <person name="Harrison M."/>
            <person name="Strong C."/>
            <person name="Farmer C."/>
            <person name="Delahaunty K."/>
            <person name="Markovic C."/>
            <person name="Hall O."/>
            <person name="Minx P."/>
            <person name="Tomlinson C."/>
            <person name="Mitreva M."/>
            <person name="Hou S."/>
            <person name="Chen J."/>
            <person name="Wollam A."/>
            <person name="Pepin K.H."/>
            <person name="Johnson M."/>
            <person name="Bhonagiri V."/>
            <person name="Zhang X."/>
            <person name="Suruliraj S."/>
            <person name="Warren W."/>
            <person name="Chinwalla A."/>
            <person name="Mardis E.R."/>
            <person name="Wilson R.K."/>
        </authorList>
    </citation>
    <scope>NUCLEOTIDE SEQUENCE [LARGE SCALE GENOMIC DNA]</scope>
    <source>
        <strain evidence="2 3">TX0630</strain>
    </source>
</reference>
<dbReference type="InterPro" id="IPR035940">
    <property type="entry name" value="CAP_sf"/>
</dbReference>
<protein>
    <submittedName>
        <fullName evidence="2">Surface exclusion protein Sea1 family protein</fullName>
    </submittedName>
</protein>
<dbReference type="InterPro" id="IPR027607">
    <property type="entry name" value="Surf_Exclu_SEC10/PgrA"/>
</dbReference>
<feature type="compositionally biased region" description="Basic and acidic residues" evidence="1">
    <location>
        <begin position="10"/>
        <end position="21"/>
    </location>
</feature>
<name>A0ABC9P216_ENTFL</name>
<proteinExistence type="predicted"/>
<gene>
    <name evidence="2" type="ORF">HMPREF9511_02925</name>
</gene>
<evidence type="ECO:0000313" key="3">
    <source>
        <dbReference type="Proteomes" id="UP000004933"/>
    </source>
</evidence>
<dbReference type="Gene3D" id="3.40.33.10">
    <property type="entry name" value="CAP"/>
    <property type="match status" value="1"/>
</dbReference>
<feature type="non-terminal residue" evidence="2">
    <location>
        <position position="1"/>
    </location>
</feature>
<feature type="region of interest" description="Disordered" evidence="1">
    <location>
        <begin position="1"/>
        <end position="32"/>
    </location>
</feature>
<dbReference type="AlphaFoldDB" id="A0ABC9P216"/>
<dbReference type="EMBL" id="AEBE01000142">
    <property type="protein sequence ID" value="EFU89107.1"/>
    <property type="molecule type" value="Genomic_DNA"/>
</dbReference>
<accession>A0ABC9P216</accession>
<dbReference type="NCBIfam" id="TIGR04320">
    <property type="entry name" value="Surf_Exclu_PgrA"/>
    <property type="match status" value="1"/>
</dbReference>
<organism evidence="2 3">
    <name type="scientific">Enterococcus faecalis TX0630</name>
    <dbReference type="NCBI Taxonomy" id="749508"/>
    <lineage>
        <taxon>Bacteria</taxon>
        <taxon>Bacillati</taxon>
        <taxon>Bacillota</taxon>
        <taxon>Bacilli</taxon>
        <taxon>Lactobacillales</taxon>
        <taxon>Enterococcaceae</taxon>
        <taxon>Enterococcus</taxon>
    </lineage>
</organism>
<sequence>DTAAKQADLTAKENALKDKQTATKQVQNTLDKSKEELKGHKGINLPANFTPDYYKKLSEQEKQAMEKEALALNKVFPENQADVAKATEMINVKNPTGKQKQQMSDYVVGLINDVREKLGLQKLKISNQAMRFAWDVAKYDNPKEFDHDVNAINRAAKENGFKEYPGQNFYENLSMGYFETINGTISQLEFEKAARKTIADMLFDDESSAYSHIDSLLKGDTTNMAVSISGDLNDISAKIHIISYNQSKLVEANTYEEGTAPVFKSKETLQ</sequence>
<dbReference type="Proteomes" id="UP000004933">
    <property type="component" value="Unassembled WGS sequence"/>
</dbReference>
<feature type="non-terminal residue" evidence="2">
    <location>
        <position position="270"/>
    </location>
</feature>
<evidence type="ECO:0000256" key="1">
    <source>
        <dbReference type="SAM" id="MobiDB-lite"/>
    </source>
</evidence>
<evidence type="ECO:0000313" key="2">
    <source>
        <dbReference type="EMBL" id="EFU89107.1"/>
    </source>
</evidence>
<comment type="caution">
    <text evidence="2">The sequence shown here is derived from an EMBL/GenBank/DDBJ whole genome shotgun (WGS) entry which is preliminary data.</text>
</comment>